<dbReference type="GO" id="GO:0008270">
    <property type="term" value="F:zinc ion binding"/>
    <property type="evidence" value="ECO:0007669"/>
    <property type="project" value="UniProtKB-KW"/>
</dbReference>
<keyword evidence="1" id="KW-0479">Metal-binding</keyword>
<dbReference type="PANTHER" id="PTHR46927:SF3">
    <property type="entry name" value="THAP-TYPE DOMAIN-CONTAINING PROTEIN"/>
    <property type="match status" value="1"/>
</dbReference>
<evidence type="ECO:0000256" key="5">
    <source>
        <dbReference type="PROSITE-ProRule" id="PRU00309"/>
    </source>
</evidence>
<evidence type="ECO:0000313" key="9">
    <source>
        <dbReference type="Proteomes" id="UP000827092"/>
    </source>
</evidence>
<dbReference type="InterPro" id="IPR006612">
    <property type="entry name" value="THAP_Znf"/>
</dbReference>
<dbReference type="AlphaFoldDB" id="A0AAV6V873"/>
<protein>
    <recommendedName>
        <fullName evidence="7">THAP-type domain-containing protein</fullName>
    </recommendedName>
</protein>
<keyword evidence="4 5" id="KW-0238">DNA-binding</keyword>
<evidence type="ECO:0000256" key="2">
    <source>
        <dbReference type="ARBA" id="ARBA00022771"/>
    </source>
</evidence>
<accession>A0AAV6V873</accession>
<evidence type="ECO:0000256" key="6">
    <source>
        <dbReference type="SAM" id="MobiDB-lite"/>
    </source>
</evidence>
<feature type="compositionally biased region" description="Basic and acidic residues" evidence="6">
    <location>
        <begin position="102"/>
        <end position="117"/>
    </location>
</feature>
<dbReference type="PROSITE" id="PS50950">
    <property type="entry name" value="ZF_THAP"/>
    <property type="match status" value="1"/>
</dbReference>
<keyword evidence="3" id="KW-0862">Zinc</keyword>
<dbReference type="PANTHER" id="PTHR46927">
    <property type="entry name" value="AGAP005574-PA"/>
    <property type="match status" value="1"/>
</dbReference>
<feature type="region of interest" description="Disordered" evidence="6">
    <location>
        <begin position="99"/>
        <end position="165"/>
    </location>
</feature>
<dbReference type="EMBL" id="JAFNEN010000139">
    <property type="protein sequence ID" value="KAG8192471.1"/>
    <property type="molecule type" value="Genomic_DNA"/>
</dbReference>
<proteinExistence type="predicted"/>
<keyword evidence="2 5" id="KW-0863">Zinc-finger</keyword>
<evidence type="ECO:0000256" key="1">
    <source>
        <dbReference type="ARBA" id="ARBA00022723"/>
    </source>
</evidence>
<feature type="domain" description="THAP-type" evidence="7">
    <location>
        <begin position="1"/>
        <end position="88"/>
    </location>
</feature>
<dbReference type="GO" id="GO:0003677">
    <property type="term" value="F:DNA binding"/>
    <property type="evidence" value="ECO:0007669"/>
    <property type="project" value="UniProtKB-UniRule"/>
</dbReference>
<reference evidence="8 9" key="1">
    <citation type="journal article" date="2022" name="Nat. Ecol. Evol.">
        <title>A masculinizing supergene underlies an exaggerated male reproductive morph in a spider.</title>
        <authorList>
            <person name="Hendrickx F."/>
            <person name="De Corte Z."/>
            <person name="Sonet G."/>
            <person name="Van Belleghem S.M."/>
            <person name="Kostlbacher S."/>
            <person name="Vangestel C."/>
        </authorList>
    </citation>
    <scope>NUCLEOTIDE SEQUENCE [LARGE SCALE GENOMIC DNA]</scope>
    <source>
        <strain evidence="8">W744_W776</strain>
    </source>
</reference>
<feature type="compositionally biased region" description="Acidic residues" evidence="6">
    <location>
        <begin position="193"/>
        <end position="230"/>
    </location>
</feature>
<comment type="caution">
    <text evidence="8">The sequence shown here is derived from an EMBL/GenBank/DDBJ whole genome shotgun (WGS) entry which is preliminary data.</text>
</comment>
<keyword evidence="9" id="KW-1185">Reference proteome</keyword>
<evidence type="ECO:0000313" key="8">
    <source>
        <dbReference type="EMBL" id="KAG8192471.1"/>
    </source>
</evidence>
<sequence>MVKSCSAINCTNRRGTSNRHIKFFKFPPDPVKLKKWLINVRRVDDKGEVWLPNKNSFICSVHFKPDCMYTVKEGGRTRLKSDAVPTEFDFLGRSKRHCLFKAPKDQQTPRDDSRREPSPPPDPSLDKRIDHNYPPKHDSELEKVKKQLAKSQKEVTRSKEKLKQTRRKLNAKIAETKNLKAILLELIDNNLLQEDDNPKDDDDNENDSSEEDDDENDDENGSSDDDDDNYQDASVFCDTIMD</sequence>
<dbReference type="Proteomes" id="UP000827092">
    <property type="component" value="Unassembled WGS sequence"/>
</dbReference>
<evidence type="ECO:0000256" key="3">
    <source>
        <dbReference type="ARBA" id="ARBA00022833"/>
    </source>
</evidence>
<gene>
    <name evidence="8" type="ORF">JTE90_018000</name>
</gene>
<dbReference type="Pfam" id="PF05485">
    <property type="entry name" value="THAP"/>
    <property type="match status" value="1"/>
</dbReference>
<organism evidence="8 9">
    <name type="scientific">Oedothorax gibbosus</name>
    <dbReference type="NCBI Taxonomy" id="931172"/>
    <lineage>
        <taxon>Eukaryota</taxon>
        <taxon>Metazoa</taxon>
        <taxon>Ecdysozoa</taxon>
        <taxon>Arthropoda</taxon>
        <taxon>Chelicerata</taxon>
        <taxon>Arachnida</taxon>
        <taxon>Araneae</taxon>
        <taxon>Araneomorphae</taxon>
        <taxon>Entelegynae</taxon>
        <taxon>Araneoidea</taxon>
        <taxon>Linyphiidae</taxon>
        <taxon>Erigoninae</taxon>
        <taxon>Oedothorax</taxon>
    </lineage>
</organism>
<name>A0AAV6V873_9ARAC</name>
<dbReference type="SUPFAM" id="SSF57716">
    <property type="entry name" value="Glucocorticoid receptor-like (DNA-binding domain)"/>
    <property type="match status" value="1"/>
</dbReference>
<evidence type="ECO:0000259" key="7">
    <source>
        <dbReference type="PROSITE" id="PS50950"/>
    </source>
</evidence>
<dbReference type="InterPro" id="IPR052224">
    <property type="entry name" value="THAP_domain_protein"/>
</dbReference>
<evidence type="ECO:0000256" key="4">
    <source>
        <dbReference type="ARBA" id="ARBA00023125"/>
    </source>
</evidence>
<dbReference type="SMART" id="SM00692">
    <property type="entry name" value="DM3"/>
    <property type="match status" value="1"/>
</dbReference>
<dbReference type="SMART" id="SM00980">
    <property type="entry name" value="THAP"/>
    <property type="match status" value="1"/>
</dbReference>
<feature type="compositionally biased region" description="Basic and acidic residues" evidence="6">
    <location>
        <begin position="124"/>
        <end position="163"/>
    </location>
</feature>
<feature type="region of interest" description="Disordered" evidence="6">
    <location>
        <begin position="192"/>
        <end position="242"/>
    </location>
</feature>